<dbReference type="GO" id="GO:0005840">
    <property type="term" value="C:ribosome"/>
    <property type="evidence" value="ECO:0007669"/>
    <property type="project" value="UniProtKB-KW"/>
</dbReference>
<dbReference type="EMBL" id="PFBZ01000156">
    <property type="protein sequence ID" value="PIT86359.1"/>
    <property type="molecule type" value="Genomic_DNA"/>
</dbReference>
<protein>
    <recommendedName>
        <fullName evidence="5 6">Small ribosomal subunit protein bS20</fullName>
    </recommendedName>
</protein>
<reference evidence="8" key="1">
    <citation type="submission" date="2017-09" db="EMBL/GenBank/DDBJ databases">
        <title>Depth-based differentiation of microbial function through sediment-hosted aquifers and enrichment of novel symbionts in the deep terrestrial subsurface.</title>
        <authorList>
            <person name="Probst A.J."/>
            <person name="Ladd B."/>
            <person name="Jarett J.K."/>
            <person name="Geller-Mcgrath D.E."/>
            <person name="Sieber C.M.K."/>
            <person name="Emerson J.B."/>
            <person name="Anantharaman K."/>
            <person name="Thomas B.C."/>
            <person name="Malmstrom R."/>
            <person name="Stieglmeier M."/>
            <person name="Klingl A."/>
            <person name="Woyke T."/>
            <person name="Ryan C.M."/>
            <person name="Banfield J.F."/>
        </authorList>
    </citation>
    <scope>NUCLEOTIDE SEQUENCE [LARGE SCALE GENOMIC DNA]</scope>
</reference>
<dbReference type="Proteomes" id="UP000229362">
    <property type="component" value="Unassembled WGS sequence"/>
</dbReference>
<dbReference type="AlphaFoldDB" id="A0A2M6W0P7"/>
<dbReference type="Gene3D" id="1.20.58.110">
    <property type="entry name" value="Ribosomal protein S20"/>
    <property type="match status" value="1"/>
</dbReference>
<name>A0A2M6W0P7_9BACT</name>
<keyword evidence="4 6" id="KW-0687">Ribonucleoprotein</keyword>
<dbReference type="GO" id="GO:0003735">
    <property type="term" value="F:structural constituent of ribosome"/>
    <property type="evidence" value="ECO:0007669"/>
    <property type="project" value="InterPro"/>
</dbReference>
<dbReference type="GO" id="GO:0019843">
    <property type="term" value="F:rRNA binding"/>
    <property type="evidence" value="ECO:0007669"/>
    <property type="project" value="UniProtKB-UniRule"/>
</dbReference>
<dbReference type="InterPro" id="IPR002583">
    <property type="entry name" value="Ribosomal_bS20"/>
</dbReference>
<dbReference type="NCBIfam" id="TIGR00029">
    <property type="entry name" value="S20"/>
    <property type="match status" value="1"/>
</dbReference>
<dbReference type="GO" id="GO:0006412">
    <property type="term" value="P:translation"/>
    <property type="evidence" value="ECO:0007669"/>
    <property type="project" value="UniProtKB-UniRule"/>
</dbReference>
<dbReference type="HAMAP" id="MF_00500">
    <property type="entry name" value="Ribosomal_bS20"/>
    <property type="match status" value="1"/>
</dbReference>
<organism evidence="7 8">
    <name type="scientific">Candidatus Magasanikbacteria bacterium CG10_big_fil_rev_8_21_14_0_10_43_6</name>
    <dbReference type="NCBI Taxonomy" id="1974650"/>
    <lineage>
        <taxon>Bacteria</taxon>
        <taxon>Candidatus Magasanikiibacteriota</taxon>
    </lineage>
</organism>
<evidence type="ECO:0000256" key="4">
    <source>
        <dbReference type="ARBA" id="ARBA00023274"/>
    </source>
</evidence>
<evidence type="ECO:0000256" key="2">
    <source>
        <dbReference type="ARBA" id="ARBA00022884"/>
    </source>
</evidence>
<accession>A0A2M6W0P7</accession>
<comment type="caution">
    <text evidence="7">The sequence shown here is derived from an EMBL/GenBank/DDBJ whole genome shotgun (WGS) entry which is preliminary data.</text>
</comment>
<evidence type="ECO:0000313" key="7">
    <source>
        <dbReference type="EMBL" id="PIT86359.1"/>
    </source>
</evidence>
<comment type="function">
    <text evidence="6">Binds directly to 16S ribosomal RNA.</text>
</comment>
<comment type="similarity">
    <text evidence="6">Belongs to the bacterial ribosomal protein bS20 family.</text>
</comment>
<sequence>MTLTISTLWAILVLLSRFKITLNNRHNQCMPNLQNAKKALRQAKKRTAQNLGIKTAYKKAVKIAKKEIEASGNDIAEKLRLAQKSLDKAAKRGIIKKNTAARKLSRLSKKKTTSK</sequence>
<keyword evidence="1 6" id="KW-0699">rRNA-binding</keyword>
<evidence type="ECO:0000256" key="1">
    <source>
        <dbReference type="ARBA" id="ARBA00022730"/>
    </source>
</evidence>
<dbReference type="GO" id="GO:1990904">
    <property type="term" value="C:ribonucleoprotein complex"/>
    <property type="evidence" value="ECO:0007669"/>
    <property type="project" value="UniProtKB-KW"/>
</dbReference>
<dbReference type="SUPFAM" id="SSF46992">
    <property type="entry name" value="Ribosomal protein S20"/>
    <property type="match status" value="1"/>
</dbReference>
<keyword evidence="3 6" id="KW-0689">Ribosomal protein</keyword>
<evidence type="ECO:0000256" key="3">
    <source>
        <dbReference type="ARBA" id="ARBA00022980"/>
    </source>
</evidence>
<evidence type="ECO:0000256" key="6">
    <source>
        <dbReference type="HAMAP-Rule" id="MF_00500"/>
    </source>
</evidence>
<keyword evidence="2 6" id="KW-0694">RNA-binding</keyword>
<gene>
    <name evidence="6 7" type="primary">rpsT</name>
    <name evidence="7" type="ORF">COU33_03610</name>
</gene>
<evidence type="ECO:0000256" key="5">
    <source>
        <dbReference type="ARBA" id="ARBA00035136"/>
    </source>
</evidence>
<evidence type="ECO:0000313" key="8">
    <source>
        <dbReference type="Proteomes" id="UP000229362"/>
    </source>
</evidence>
<dbReference type="Pfam" id="PF01649">
    <property type="entry name" value="Ribosomal_S20p"/>
    <property type="match status" value="1"/>
</dbReference>
<dbReference type="InterPro" id="IPR036510">
    <property type="entry name" value="Ribosomal_bS20_sf"/>
</dbReference>
<proteinExistence type="inferred from homology"/>